<dbReference type="AlphaFoldDB" id="A0A6G1BUD3"/>
<proteinExistence type="predicted"/>
<evidence type="ECO:0000256" key="1">
    <source>
        <dbReference type="SAM" id="MobiDB-lite"/>
    </source>
</evidence>
<comment type="caution">
    <text evidence="2">The sequence shown here is derived from an EMBL/GenBank/DDBJ whole genome shotgun (WGS) entry which is preliminary data.</text>
</comment>
<organism evidence="2 3">
    <name type="scientific">Oryza meyeriana var. granulata</name>
    <dbReference type="NCBI Taxonomy" id="110450"/>
    <lineage>
        <taxon>Eukaryota</taxon>
        <taxon>Viridiplantae</taxon>
        <taxon>Streptophyta</taxon>
        <taxon>Embryophyta</taxon>
        <taxon>Tracheophyta</taxon>
        <taxon>Spermatophyta</taxon>
        <taxon>Magnoliopsida</taxon>
        <taxon>Liliopsida</taxon>
        <taxon>Poales</taxon>
        <taxon>Poaceae</taxon>
        <taxon>BOP clade</taxon>
        <taxon>Oryzoideae</taxon>
        <taxon>Oryzeae</taxon>
        <taxon>Oryzinae</taxon>
        <taxon>Oryza</taxon>
        <taxon>Oryza meyeriana</taxon>
    </lineage>
</organism>
<protein>
    <submittedName>
        <fullName evidence="2">Uncharacterized protein</fullName>
    </submittedName>
</protein>
<evidence type="ECO:0000313" key="3">
    <source>
        <dbReference type="Proteomes" id="UP000479710"/>
    </source>
</evidence>
<sequence>MAKVMNHAFTKSAPHGQTDLALLPNLKVAFGAMKLEHAIEASTSTNKGGYVVQRRRKGKKKRSMNKPYR</sequence>
<evidence type="ECO:0000313" key="2">
    <source>
        <dbReference type="EMBL" id="KAF0891357.1"/>
    </source>
</evidence>
<keyword evidence="3" id="KW-1185">Reference proteome</keyword>
<feature type="region of interest" description="Disordered" evidence="1">
    <location>
        <begin position="43"/>
        <end position="69"/>
    </location>
</feature>
<dbReference type="OrthoDB" id="718823at2759"/>
<feature type="compositionally biased region" description="Basic residues" evidence="1">
    <location>
        <begin position="53"/>
        <end position="69"/>
    </location>
</feature>
<dbReference type="Proteomes" id="UP000479710">
    <property type="component" value="Unassembled WGS sequence"/>
</dbReference>
<dbReference type="EMBL" id="SPHZ02000011">
    <property type="protein sequence ID" value="KAF0891357.1"/>
    <property type="molecule type" value="Genomic_DNA"/>
</dbReference>
<name>A0A6G1BUD3_9ORYZ</name>
<reference evidence="2 3" key="1">
    <citation type="submission" date="2019-11" db="EMBL/GenBank/DDBJ databases">
        <title>Whole genome sequence of Oryza granulata.</title>
        <authorList>
            <person name="Li W."/>
        </authorList>
    </citation>
    <scope>NUCLEOTIDE SEQUENCE [LARGE SCALE GENOMIC DNA]</scope>
    <source>
        <strain evidence="3">cv. Menghai</strain>
        <tissue evidence="2">Leaf</tissue>
    </source>
</reference>
<gene>
    <name evidence="2" type="ORF">E2562_009513</name>
</gene>
<accession>A0A6G1BUD3</accession>